<dbReference type="Gene3D" id="1.10.10.10">
    <property type="entry name" value="Winged helix-like DNA-binding domain superfamily/Winged helix DNA-binding domain"/>
    <property type="match status" value="1"/>
</dbReference>
<accession>A0A917I676</accession>
<dbReference type="GO" id="GO:0006355">
    <property type="term" value="P:regulation of DNA-templated transcription"/>
    <property type="evidence" value="ECO:0007669"/>
    <property type="project" value="InterPro"/>
</dbReference>
<dbReference type="InterPro" id="IPR016032">
    <property type="entry name" value="Sig_transdc_resp-reg_C-effctor"/>
</dbReference>
<protein>
    <recommendedName>
        <fullName evidence="4">HTH luxR-type domain-containing protein</fullName>
    </recommendedName>
</protein>
<evidence type="ECO:0000256" key="2">
    <source>
        <dbReference type="ARBA" id="ARBA00023125"/>
    </source>
</evidence>
<dbReference type="Proteomes" id="UP000603912">
    <property type="component" value="Unassembled WGS sequence"/>
</dbReference>
<dbReference type="PANTHER" id="PTHR43214">
    <property type="entry name" value="TWO-COMPONENT RESPONSE REGULATOR"/>
    <property type="match status" value="1"/>
</dbReference>
<keyword evidence="6" id="KW-1185">Reference proteome</keyword>
<keyword evidence="3" id="KW-0804">Transcription</keyword>
<evidence type="ECO:0000259" key="4">
    <source>
        <dbReference type="SMART" id="SM00421"/>
    </source>
</evidence>
<name>A0A917I676_9HYPH</name>
<dbReference type="Pfam" id="PF00196">
    <property type="entry name" value="GerE"/>
    <property type="match status" value="1"/>
</dbReference>
<dbReference type="InterPro" id="IPR036388">
    <property type="entry name" value="WH-like_DNA-bd_sf"/>
</dbReference>
<dbReference type="GO" id="GO:0003677">
    <property type="term" value="F:DNA binding"/>
    <property type="evidence" value="ECO:0007669"/>
    <property type="project" value="UniProtKB-KW"/>
</dbReference>
<feature type="domain" description="HTH luxR-type" evidence="4">
    <location>
        <begin position="163"/>
        <end position="220"/>
    </location>
</feature>
<dbReference type="InterPro" id="IPR000792">
    <property type="entry name" value="Tscrpt_reg_LuxR_C"/>
</dbReference>
<proteinExistence type="predicted"/>
<gene>
    <name evidence="5" type="ORF">GCM10007036_21250</name>
</gene>
<evidence type="ECO:0000313" key="6">
    <source>
        <dbReference type="Proteomes" id="UP000603912"/>
    </source>
</evidence>
<reference evidence="5" key="2">
    <citation type="submission" date="2020-09" db="EMBL/GenBank/DDBJ databases">
        <authorList>
            <person name="Sun Q."/>
            <person name="Zhou Y."/>
        </authorList>
    </citation>
    <scope>NUCLEOTIDE SEQUENCE</scope>
    <source>
        <strain evidence="5">CGMCC 1.12214</strain>
    </source>
</reference>
<evidence type="ECO:0000313" key="5">
    <source>
        <dbReference type="EMBL" id="GGH18822.1"/>
    </source>
</evidence>
<evidence type="ECO:0000256" key="3">
    <source>
        <dbReference type="ARBA" id="ARBA00023163"/>
    </source>
</evidence>
<dbReference type="PANTHER" id="PTHR43214:SF41">
    <property type="entry name" value="NITRATE_NITRITE RESPONSE REGULATOR PROTEIN NARP"/>
    <property type="match status" value="1"/>
</dbReference>
<reference evidence="5" key="1">
    <citation type="journal article" date="2014" name="Int. J. Syst. Evol. Microbiol.">
        <title>Complete genome sequence of Corynebacterium casei LMG S-19264T (=DSM 44701T), isolated from a smear-ripened cheese.</title>
        <authorList>
            <consortium name="US DOE Joint Genome Institute (JGI-PGF)"/>
            <person name="Walter F."/>
            <person name="Albersmeier A."/>
            <person name="Kalinowski J."/>
            <person name="Ruckert C."/>
        </authorList>
    </citation>
    <scope>NUCLEOTIDE SEQUENCE</scope>
    <source>
        <strain evidence="5">CGMCC 1.12214</strain>
    </source>
</reference>
<dbReference type="PRINTS" id="PR00038">
    <property type="entry name" value="HTHLUXR"/>
</dbReference>
<dbReference type="AlphaFoldDB" id="A0A917I676"/>
<dbReference type="EMBL" id="BMES01000002">
    <property type="protein sequence ID" value="GGH18822.1"/>
    <property type="molecule type" value="Genomic_DNA"/>
</dbReference>
<dbReference type="RefSeq" id="WP_188517759.1">
    <property type="nucleotide sequence ID" value="NZ_BMES01000002.1"/>
</dbReference>
<comment type="caution">
    <text evidence="5">The sequence shown here is derived from an EMBL/GenBank/DDBJ whole genome shotgun (WGS) entry which is preliminary data.</text>
</comment>
<evidence type="ECO:0000256" key="1">
    <source>
        <dbReference type="ARBA" id="ARBA00023015"/>
    </source>
</evidence>
<keyword evidence="2" id="KW-0238">DNA-binding</keyword>
<dbReference type="SUPFAM" id="SSF46894">
    <property type="entry name" value="C-terminal effector domain of the bipartite response regulators"/>
    <property type="match status" value="1"/>
</dbReference>
<keyword evidence="1" id="KW-0805">Transcription regulation</keyword>
<sequence>MSEVLDFANRQLHEDNGARQAAFAFDSLIDPSPQLTLSFELQALEKTLRAALIVVDEQGTIRGLTKRAGALLVGRLGFDLRDGRLRLERASLQRRFVELLATMRTVDPDAPLTVLGVPDSDGRVRYALKVMPLAGLNGGGAALLAISDLLNENNVARRTVATLFGLSEREAELADYFSRGLRIDEIAREMGVTPNTARVHLRSVFNKSGCSSQVELARLIAFIP</sequence>
<organism evidence="5 6">
    <name type="scientific">Alsobacter metallidurans</name>
    <dbReference type="NCBI Taxonomy" id="340221"/>
    <lineage>
        <taxon>Bacteria</taxon>
        <taxon>Pseudomonadati</taxon>
        <taxon>Pseudomonadota</taxon>
        <taxon>Alphaproteobacteria</taxon>
        <taxon>Hyphomicrobiales</taxon>
        <taxon>Alsobacteraceae</taxon>
        <taxon>Alsobacter</taxon>
    </lineage>
</organism>
<dbReference type="SMART" id="SM00421">
    <property type="entry name" value="HTH_LUXR"/>
    <property type="match status" value="1"/>
</dbReference>
<dbReference type="InterPro" id="IPR039420">
    <property type="entry name" value="WalR-like"/>
</dbReference>